<dbReference type="GO" id="GO:0008170">
    <property type="term" value="F:N-methyltransferase activity"/>
    <property type="evidence" value="ECO:0007669"/>
    <property type="project" value="InterPro"/>
</dbReference>
<protein>
    <recommendedName>
        <fullName evidence="1">site-specific DNA-methyltransferase (adenine-specific)</fullName>
        <ecNumber evidence="1">2.1.1.72</ecNumber>
    </recommendedName>
</protein>
<name>K1SGM9_9ZZZZ</name>
<accession>K1SGM9</accession>
<dbReference type="Pfam" id="PF02384">
    <property type="entry name" value="N6_Mtase"/>
    <property type="match status" value="1"/>
</dbReference>
<gene>
    <name evidence="9" type="ORF">OBE_10898</name>
</gene>
<evidence type="ECO:0000256" key="3">
    <source>
        <dbReference type="ARBA" id="ARBA00022679"/>
    </source>
</evidence>
<dbReference type="Gene3D" id="1.20.1260.30">
    <property type="match status" value="1"/>
</dbReference>
<evidence type="ECO:0000313" key="9">
    <source>
        <dbReference type="EMBL" id="EKC56758.1"/>
    </source>
</evidence>
<dbReference type="EMBL" id="AJWZ01007489">
    <property type="protein sequence ID" value="EKC56758.1"/>
    <property type="molecule type" value="Genomic_DNA"/>
</dbReference>
<keyword evidence="5" id="KW-0680">Restriction system</keyword>
<dbReference type="PANTHER" id="PTHR42933:SF4">
    <property type="entry name" value="TYPE I RESTRICTION ENZYME ECOKI METHYLASE SUBUNIT"/>
    <property type="match status" value="1"/>
</dbReference>
<dbReference type="Pfam" id="PF12161">
    <property type="entry name" value="HsdM_N"/>
    <property type="match status" value="1"/>
</dbReference>
<dbReference type="InterPro" id="IPR038333">
    <property type="entry name" value="T1MK-like_N_sf"/>
</dbReference>
<sequence>MRNDAGINGDAQRIEQMAWMLFLKVYDEKENDWEMEDDYQSIIPEECRWRNWAHDDGSGNALTGDDLLSFVNNVVFDKLKKIEITPDTPIRQAIVKTTFEDANQYMKDGVQLRQVLNVIDDLDLGNYEESHAFGEIYESILKEMQSAGSSGEFYTPRALTEFMAEIIKPQIGEKMADFACGTGGFITSWLGELDKRVVTAEDREEFNQSVYGIEKKQFPYMLCVTNLLLHGIDKPLVFHDNSLTKDVLNYTEGDQFDVVLMNPPYGGNEKADVKSHFPSDMRSSETADLFMVLIMYRLKKNGRAAVIVPDGFLFGADNTKIAIKTKLLRDFNLHTIIRLPGSIFSPYTPIATNILFFNNEKADDSPIGYSTKETWCYRLDMPEGYKHFSKTKPMRLEHCNPIKEWWNDRKDIIIEDGNEKARCYSVEDLIGSDCN</sequence>
<dbReference type="EC" id="2.1.1.72" evidence="1"/>
<evidence type="ECO:0000256" key="6">
    <source>
        <dbReference type="ARBA" id="ARBA00047942"/>
    </source>
</evidence>
<dbReference type="InterPro" id="IPR003356">
    <property type="entry name" value="DNA_methylase_A-5"/>
</dbReference>
<dbReference type="InterPro" id="IPR051537">
    <property type="entry name" value="DNA_Adenine_Mtase"/>
</dbReference>
<keyword evidence="4" id="KW-0949">S-adenosyl-L-methionine</keyword>
<dbReference type="InterPro" id="IPR002052">
    <property type="entry name" value="DNA_methylase_N6_adenine_CS"/>
</dbReference>
<dbReference type="SUPFAM" id="SSF53335">
    <property type="entry name" value="S-adenosyl-L-methionine-dependent methyltransferases"/>
    <property type="match status" value="1"/>
</dbReference>
<feature type="domain" description="N6 adenine-specific DNA methyltransferase N-terminal" evidence="8">
    <location>
        <begin position="9"/>
        <end position="117"/>
    </location>
</feature>
<proteinExistence type="predicted"/>
<keyword evidence="2" id="KW-0489">Methyltransferase</keyword>
<dbReference type="AlphaFoldDB" id="K1SGM9"/>
<comment type="catalytic activity">
    <reaction evidence="6">
        <text>a 2'-deoxyadenosine in DNA + S-adenosyl-L-methionine = an N(6)-methyl-2'-deoxyadenosine in DNA + S-adenosyl-L-homocysteine + H(+)</text>
        <dbReference type="Rhea" id="RHEA:15197"/>
        <dbReference type="Rhea" id="RHEA-COMP:12418"/>
        <dbReference type="Rhea" id="RHEA-COMP:12419"/>
        <dbReference type="ChEBI" id="CHEBI:15378"/>
        <dbReference type="ChEBI" id="CHEBI:57856"/>
        <dbReference type="ChEBI" id="CHEBI:59789"/>
        <dbReference type="ChEBI" id="CHEBI:90615"/>
        <dbReference type="ChEBI" id="CHEBI:90616"/>
        <dbReference type="EC" id="2.1.1.72"/>
    </reaction>
</comment>
<feature type="domain" description="DNA methylase adenine-specific" evidence="7">
    <location>
        <begin position="130"/>
        <end position="433"/>
    </location>
</feature>
<dbReference type="GO" id="GO:0009007">
    <property type="term" value="F:site-specific DNA-methyltransferase (adenine-specific) activity"/>
    <property type="evidence" value="ECO:0007669"/>
    <property type="project" value="UniProtKB-EC"/>
</dbReference>
<feature type="non-terminal residue" evidence="9">
    <location>
        <position position="435"/>
    </location>
</feature>
<reference evidence="9" key="1">
    <citation type="journal article" date="2013" name="Environ. Microbiol.">
        <title>Microbiota from the distal guts of lean and obese adolescents exhibit partial functional redundancy besides clear differences in community structure.</title>
        <authorList>
            <person name="Ferrer M."/>
            <person name="Ruiz A."/>
            <person name="Lanza F."/>
            <person name="Haange S.B."/>
            <person name="Oberbach A."/>
            <person name="Till H."/>
            <person name="Bargiela R."/>
            <person name="Campoy C."/>
            <person name="Segura M.T."/>
            <person name="Richter M."/>
            <person name="von Bergen M."/>
            <person name="Seifert J."/>
            <person name="Suarez A."/>
        </authorList>
    </citation>
    <scope>NUCLEOTIDE SEQUENCE</scope>
</reference>
<dbReference type="GO" id="GO:0009307">
    <property type="term" value="P:DNA restriction-modification system"/>
    <property type="evidence" value="ECO:0007669"/>
    <property type="project" value="UniProtKB-KW"/>
</dbReference>
<dbReference type="InterPro" id="IPR029063">
    <property type="entry name" value="SAM-dependent_MTases_sf"/>
</dbReference>
<dbReference type="PROSITE" id="PS00092">
    <property type="entry name" value="N6_MTASE"/>
    <property type="match status" value="1"/>
</dbReference>
<comment type="caution">
    <text evidence="9">The sequence shown here is derived from an EMBL/GenBank/DDBJ whole genome shotgun (WGS) entry which is preliminary data.</text>
</comment>
<evidence type="ECO:0000259" key="8">
    <source>
        <dbReference type="Pfam" id="PF12161"/>
    </source>
</evidence>
<dbReference type="PRINTS" id="PR00507">
    <property type="entry name" value="N12N6MTFRASE"/>
</dbReference>
<dbReference type="Gene3D" id="3.40.50.150">
    <property type="entry name" value="Vaccinia Virus protein VP39"/>
    <property type="match status" value="1"/>
</dbReference>
<keyword evidence="3" id="KW-0808">Transferase</keyword>
<dbReference type="GO" id="GO:0032259">
    <property type="term" value="P:methylation"/>
    <property type="evidence" value="ECO:0007669"/>
    <property type="project" value="UniProtKB-KW"/>
</dbReference>
<organism evidence="9">
    <name type="scientific">human gut metagenome</name>
    <dbReference type="NCBI Taxonomy" id="408170"/>
    <lineage>
        <taxon>unclassified sequences</taxon>
        <taxon>metagenomes</taxon>
        <taxon>organismal metagenomes</taxon>
    </lineage>
</organism>
<evidence type="ECO:0000256" key="1">
    <source>
        <dbReference type="ARBA" id="ARBA00011900"/>
    </source>
</evidence>
<evidence type="ECO:0000256" key="4">
    <source>
        <dbReference type="ARBA" id="ARBA00022691"/>
    </source>
</evidence>
<evidence type="ECO:0000256" key="2">
    <source>
        <dbReference type="ARBA" id="ARBA00022603"/>
    </source>
</evidence>
<evidence type="ECO:0000256" key="5">
    <source>
        <dbReference type="ARBA" id="ARBA00022747"/>
    </source>
</evidence>
<dbReference type="PANTHER" id="PTHR42933">
    <property type="entry name" value="SLR6095 PROTEIN"/>
    <property type="match status" value="1"/>
</dbReference>
<dbReference type="GO" id="GO:0003677">
    <property type="term" value="F:DNA binding"/>
    <property type="evidence" value="ECO:0007669"/>
    <property type="project" value="InterPro"/>
</dbReference>
<evidence type="ECO:0000259" key="7">
    <source>
        <dbReference type="Pfam" id="PF02384"/>
    </source>
</evidence>
<dbReference type="CDD" id="cd02440">
    <property type="entry name" value="AdoMet_MTases"/>
    <property type="match status" value="1"/>
</dbReference>
<dbReference type="InterPro" id="IPR022749">
    <property type="entry name" value="D12N6_MeTrfase_N"/>
</dbReference>